<evidence type="ECO:0000313" key="3">
    <source>
        <dbReference type="Proteomes" id="UP000199161"/>
    </source>
</evidence>
<evidence type="ECO:0000313" key="2">
    <source>
        <dbReference type="EMBL" id="SFB84078.1"/>
    </source>
</evidence>
<dbReference type="InterPro" id="IPR013785">
    <property type="entry name" value="Aldolase_TIM"/>
</dbReference>
<dbReference type="NCBIfam" id="NF003302">
    <property type="entry name" value="PRK04302.1"/>
    <property type="match status" value="1"/>
</dbReference>
<protein>
    <submittedName>
        <fullName evidence="2">Triosephosphate isomerase</fullName>
    </submittedName>
</protein>
<dbReference type="Proteomes" id="UP000199161">
    <property type="component" value="Unassembled WGS sequence"/>
</dbReference>
<dbReference type="SUPFAM" id="SSF51351">
    <property type="entry name" value="Triosephosphate isomerase (TIM)"/>
    <property type="match status" value="1"/>
</dbReference>
<gene>
    <name evidence="2" type="ORF">SAMN05444422_102328</name>
</gene>
<dbReference type="RefSeq" id="WP_089786116.1">
    <property type="nucleotide sequence ID" value="NZ_FOKW01000002.1"/>
</dbReference>
<keyword evidence="1 2" id="KW-0413">Isomerase</keyword>
<dbReference type="Gene3D" id="3.20.20.70">
    <property type="entry name" value="Aldolase class I"/>
    <property type="match status" value="1"/>
</dbReference>
<organism evidence="2 3">
    <name type="scientific">Natronobacterium haloterrestre</name>
    <name type="common">Halobiforma haloterrestris</name>
    <dbReference type="NCBI Taxonomy" id="148448"/>
    <lineage>
        <taxon>Archaea</taxon>
        <taxon>Methanobacteriati</taxon>
        <taxon>Methanobacteriota</taxon>
        <taxon>Stenosarchaea group</taxon>
        <taxon>Halobacteria</taxon>
        <taxon>Halobacteriales</taxon>
        <taxon>Natrialbaceae</taxon>
        <taxon>Natronobacterium</taxon>
    </lineage>
</organism>
<dbReference type="InterPro" id="IPR035990">
    <property type="entry name" value="TIM_sf"/>
</dbReference>
<proteinExistence type="predicted"/>
<dbReference type="PROSITE" id="PS51440">
    <property type="entry name" value="TIM_2"/>
    <property type="match status" value="1"/>
</dbReference>
<reference evidence="3" key="1">
    <citation type="submission" date="2016-10" db="EMBL/GenBank/DDBJ databases">
        <authorList>
            <person name="Varghese N."/>
            <person name="Submissions S."/>
        </authorList>
    </citation>
    <scope>NUCLEOTIDE SEQUENCE [LARGE SCALE GENOMIC DNA]</scope>
    <source>
        <strain evidence="3">DSM 13078</strain>
    </source>
</reference>
<sequence length="233" mass="24086">MGLSYPLFLVNVKTAEGTAGDDGLAVAETIDRVASETGRRFALAPQLPDLARVAERTDLPVVAQTAVRREEAGIGEVTCEAVAAAGADGVFVTHPGNRLPFSAVGPTLERCAELDLESIVWVESLAAARAALALEPGPDCLLLEQPNDIAAEEGTVRSRPERIAAFVEAVDGIAPETAVFVGGGVRTADDVARAFDCGVDATGAASAAVEALESGDLEPWLRSIAEAVPARLE</sequence>
<dbReference type="AlphaFoldDB" id="A0A1I1EFI5"/>
<evidence type="ECO:0000256" key="1">
    <source>
        <dbReference type="ARBA" id="ARBA00023235"/>
    </source>
</evidence>
<name>A0A1I1EFI5_NATHA</name>
<keyword evidence="3" id="KW-1185">Reference proteome</keyword>
<dbReference type="EMBL" id="FOKW01000002">
    <property type="protein sequence ID" value="SFB84078.1"/>
    <property type="molecule type" value="Genomic_DNA"/>
</dbReference>
<dbReference type="Pfam" id="PF00121">
    <property type="entry name" value="TIM"/>
    <property type="match status" value="1"/>
</dbReference>
<accession>A0A1I1EFI5</accession>
<dbReference type="OrthoDB" id="9465at2157"/>
<dbReference type="GO" id="GO:0004807">
    <property type="term" value="F:triose-phosphate isomerase activity"/>
    <property type="evidence" value="ECO:0007669"/>
    <property type="project" value="InterPro"/>
</dbReference>
<dbReference type="InterPro" id="IPR000652">
    <property type="entry name" value="Triosephosphate_isomerase"/>
</dbReference>